<gene>
    <name evidence="1" type="primary">env</name>
</gene>
<organismHost>
    <name type="scientific">Homo sapiens</name>
    <name type="common">Human</name>
    <dbReference type="NCBI Taxonomy" id="9606"/>
</organismHost>
<organism evidence="1">
    <name type="scientific">Human immunodeficiency virus type 1</name>
    <name type="common">HIV-1</name>
    <dbReference type="NCBI Taxonomy" id="11676"/>
    <lineage>
        <taxon>Viruses</taxon>
        <taxon>Riboviria</taxon>
        <taxon>Pararnavirae</taxon>
        <taxon>Artverviricota</taxon>
        <taxon>Revtraviricetes</taxon>
        <taxon>Ortervirales</taxon>
        <taxon>Retroviridae</taxon>
        <taxon>Orthoretrovirinae</taxon>
        <taxon>Lentivirus</taxon>
        <taxon>Lentivirus humimdef1</taxon>
    </lineage>
</organism>
<reference evidence="1" key="1">
    <citation type="journal article" date="2006" name="J. Virol. Methods">
        <title>Large-scale amplification, cloning and sequencing of near full-length HIV-1 subtype C genomes.</title>
        <authorList>
            <person name="Rousseau C.M."/>
            <person name="Birditt B.A."/>
            <person name="McKay A.R."/>
            <person name="Stoddard J.N."/>
            <person name="Lee T.C."/>
            <person name="McLaughlin S."/>
            <person name="Moore S.W."/>
            <person name="Shindo N."/>
            <person name="Learn G.H."/>
            <person name="Korber B.T."/>
            <person name="Brander C."/>
            <person name="Goulder P.J."/>
            <person name="Kiepiela P."/>
            <person name="Walker B.D."/>
            <person name="Mullins J.I."/>
        </authorList>
    </citation>
    <scope>NUCLEOTIDE SEQUENCE</scope>
    <source>
        <strain evidence="1">03ZASK008B2</strain>
    </source>
</reference>
<name>Q3S5H6_HV1</name>
<sequence>MRVKRILKNWQRW</sequence>
<accession>Q3S5H6</accession>
<evidence type="ECO:0000313" key="1">
    <source>
        <dbReference type="EMBL" id="AAZ91913.1"/>
    </source>
</evidence>
<keyword evidence="1" id="KW-0946">Virion</keyword>
<dbReference type="GO" id="GO:0019031">
    <property type="term" value="C:viral envelope"/>
    <property type="evidence" value="ECO:0007669"/>
    <property type="project" value="UniProtKB-KW"/>
</dbReference>
<dbReference type="EMBL" id="DQ164123">
    <property type="protein sequence ID" value="AAZ91913.1"/>
    <property type="molecule type" value="Genomic_DNA"/>
</dbReference>
<proteinExistence type="predicted"/>
<protein>
    <submittedName>
        <fullName evidence="1">Truncated envelope glycoprotein</fullName>
    </submittedName>
</protein>
<keyword evidence="1" id="KW-0261">Viral envelope protein</keyword>